<organism evidence="3 4">
    <name type="scientific">Dactylosporangium darangshiense</name>
    <dbReference type="NCBI Taxonomy" id="579108"/>
    <lineage>
        <taxon>Bacteria</taxon>
        <taxon>Bacillati</taxon>
        <taxon>Actinomycetota</taxon>
        <taxon>Actinomycetes</taxon>
        <taxon>Micromonosporales</taxon>
        <taxon>Micromonosporaceae</taxon>
        <taxon>Dactylosporangium</taxon>
    </lineage>
</organism>
<reference evidence="4" key="1">
    <citation type="journal article" date="2019" name="Int. J. Syst. Evol. Microbiol.">
        <title>The Global Catalogue of Microorganisms (GCM) 10K type strain sequencing project: providing services to taxonomists for standard genome sequencing and annotation.</title>
        <authorList>
            <consortium name="The Broad Institute Genomics Platform"/>
            <consortium name="The Broad Institute Genome Sequencing Center for Infectious Disease"/>
            <person name="Wu L."/>
            <person name="Ma J."/>
        </authorList>
    </citation>
    <scope>NUCLEOTIDE SEQUENCE [LARGE SCALE GENOMIC DNA]</scope>
    <source>
        <strain evidence="4">JCM 17441</strain>
    </source>
</reference>
<evidence type="ECO:0000259" key="2">
    <source>
        <dbReference type="Pfam" id="PF00582"/>
    </source>
</evidence>
<dbReference type="PANTHER" id="PTHR46268">
    <property type="entry name" value="STRESS RESPONSE PROTEIN NHAX"/>
    <property type="match status" value="1"/>
</dbReference>
<gene>
    <name evidence="3" type="ORF">GCM10022255_088210</name>
</gene>
<dbReference type="RefSeq" id="WP_345137183.1">
    <property type="nucleotide sequence ID" value="NZ_BAABAT010000039.1"/>
</dbReference>
<accession>A0ABP8DNA4</accession>
<protein>
    <submittedName>
        <fullName evidence="3">Universal stress protein</fullName>
    </submittedName>
</protein>
<evidence type="ECO:0000313" key="4">
    <source>
        <dbReference type="Proteomes" id="UP001500620"/>
    </source>
</evidence>
<dbReference type="Gene3D" id="3.40.50.620">
    <property type="entry name" value="HUPs"/>
    <property type="match status" value="2"/>
</dbReference>
<dbReference type="PRINTS" id="PR01438">
    <property type="entry name" value="UNVRSLSTRESS"/>
</dbReference>
<dbReference type="EMBL" id="BAABAT010000039">
    <property type="protein sequence ID" value="GAA4260256.1"/>
    <property type="molecule type" value="Genomic_DNA"/>
</dbReference>
<dbReference type="Proteomes" id="UP001500620">
    <property type="component" value="Unassembled WGS sequence"/>
</dbReference>
<evidence type="ECO:0000313" key="3">
    <source>
        <dbReference type="EMBL" id="GAA4260256.1"/>
    </source>
</evidence>
<dbReference type="InterPro" id="IPR006016">
    <property type="entry name" value="UspA"/>
</dbReference>
<dbReference type="InterPro" id="IPR014729">
    <property type="entry name" value="Rossmann-like_a/b/a_fold"/>
</dbReference>
<feature type="domain" description="UspA" evidence="2">
    <location>
        <begin position="142"/>
        <end position="200"/>
    </location>
</feature>
<comment type="caution">
    <text evidence="3">The sequence shown here is derived from an EMBL/GenBank/DDBJ whole genome shotgun (WGS) entry which is preliminary data.</text>
</comment>
<keyword evidence="4" id="KW-1185">Reference proteome</keyword>
<proteinExistence type="inferred from homology"/>
<dbReference type="PANTHER" id="PTHR46268:SF6">
    <property type="entry name" value="UNIVERSAL STRESS PROTEIN UP12"/>
    <property type="match status" value="1"/>
</dbReference>
<dbReference type="Pfam" id="PF00582">
    <property type="entry name" value="Usp"/>
    <property type="match status" value="2"/>
</dbReference>
<dbReference type="InterPro" id="IPR006015">
    <property type="entry name" value="Universal_stress_UspA"/>
</dbReference>
<evidence type="ECO:0000256" key="1">
    <source>
        <dbReference type="ARBA" id="ARBA00008791"/>
    </source>
</evidence>
<comment type="similarity">
    <text evidence="1">Belongs to the universal stress protein A family.</text>
</comment>
<dbReference type="SUPFAM" id="SSF52402">
    <property type="entry name" value="Adenine nucleotide alpha hydrolases-like"/>
    <property type="match status" value="2"/>
</dbReference>
<feature type="domain" description="UspA" evidence="2">
    <location>
        <begin position="7"/>
        <end position="124"/>
    </location>
</feature>
<sequence length="260" mass="27573">MLLEHSPIVVGVDGSTAALGAVRWAADEAARHDRVLRVVHAMSWEGPADGQGVVLDAAAEARAWQPGIAVETMTLGGAPARVLREQSRTAALVVIGGRVHDGGLLDASVGAHLAGFAHCPVLVVNNGWRWADPMSALPAHAPVVVGVDGSPSSQRALAYGYTEAASRHVPLVAVHAGRARPHEVVAAEMEPWLRRHPEVETRFDSRDTGVLETLTEAARSALMLIVGAHRVGWYEQPRPNPVTQMVVHHAASPVLVTRSV</sequence>
<name>A0ABP8DNA4_9ACTN</name>